<evidence type="ECO:0000313" key="3">
    <source>
        <dbReference type="Proteomes" id="UP000184063"/>
    </source>
</evidence>
<feature type="compositionally biased region" description="Polar residues" evidence="1">
    <location>
        <begin position="31"/>
        <end position="45"/>
    </location>
</feature>
<accession>A0A1M3TS83</accession>
<dbReference type="Proteomes" id="UP000184063">
    <property type="component" value="Unassembled WGS sequence"/>
</dbReference>
<evidence type="ECO:0000313" key="2">
    <source>
        <dbReference type="EMBL" id="OJZ89595.1"/>
    </source>
</evidence>
<organism evidence="2 3">
    <name type="scientific">Aspergillus luchuensis (strain CBS 106.47)</name>
    <dbReference type="NCBI Taxonomy" id="1137211"/>
    <lineage>
        <taxon>Eukaryota</taxon>
        <taxon>Fungi</taxon>
        <taxon>Dikarya</taxon>
        <taxon>Ascomycota</taxon>
        <taxon>Pezizomycotina</taxon>
        <taxon>Eurotiomycetes</taxon>
        <taxon>Eurotiomycetidae</taxon>
        <taxon>Eurotiales</taxon>
        <taxon>Aspergillaceae</taxon>
        <taxon>Aspergillus</taxon>
        <taxon>Aspergillus subgen. Circumdati</taxon>
    </lineage>
</organism>
<feature type="compositionally biased region" description="Polar residues" evidence="1">
    <location>
        <begin position="1"/>
        <end position="11"/>
    </location>
</feature>
<dbReference type="AlphaFoldDB" id="A0A1M3TS83"/>
<protein>
    <submittedName>
        <fullName evidence="2">Uncharacterized protein</fullName>
    </submittedName>
</protein>
<proteinExistence type="predicted"/>
<reference evidence="3" key="1">
    <citation type="journal article" date="2017" name="Genome Biol.">
        <title>Comparative genomics reveals high biological diversity and specific adaptations in the industrially and medically important fungal genus Aspergillus.</title>
        <authorList>
            <person name="de Vries R.P."/>
            <person name="Riley R."/>
            <person name="Wiebenga A."/>
            <person name="Aguilar-Osorio G."/>
            <person name="Amillis S."/>
            <person name="Uchima C.A."/>
            <person name="Anderluh G."/>
            <person name="Asadollahi M."/>
            <person name="Askin M."/>
            <person name="Barry K."/>
            <person name="Battaglia E."/>
            <person name="Bayram O."/>
            <person name="Benocci T."/>
            <person name="Braus-Stromeyer S.A."/>
            <person name="Caldana C."/>
            <person name="Canovas D."/>
            <person name="Cerqueira G.C."/>
            <person name="Chen F."/>
            <person name="Chen W."/>
            <person name="Choi C."/>
            <person name="Clum A."/>
            <person name="Dos Santos R.A."/>
            <person name="Damasio A.R."/>
            <person name="Diallinas G."/>
            <person name="Emri T."/>
            <person name="Fekete E."/>
            <person name="Flipphi M."/>
            <person name="Freyberg S."/>
            <person name="Gallo A."/>
            <person name="Gournas C."/>
            <person name="Habgood R."/>
            <person name="Hainaut M."/>
            <person name="Harispe M.L."/>
            <person name="Henrissat B."/>
            <person name="Hilden K.S."/>
            <person name="Hope R."/>
            <person name="Hossain A."/>
            <person name="Karabika E."/>
            <person name="Karaffa L."/>
            <person name="Karanyi Z."/>
            <person name="Krasevec N."/>
            <person name="Kuo A."/>
            <person name="Kusch H."/>
            <person name="LaButti K."/>
            <person name="Lagendijk E.L."/>
            <person name="Lapidus A."/>
            <person name="Levasseur A."/>
            <person name="Lindquist E."/>
            <person name="Lipzen A."/>
            <person name="Logrieco A.F."/>
            <person name="MacCabe A."/>
            <person name="Maekelae M.R."/>
            <person name="Malavazi I."/>
            <person name="Melin P."/>
            <person name="Meyer V."/>
            <person name="Mielnichuk N."/>
            <person name="Miskei M."/>
            <person name="Molnar A.P."/>
            <person name="Mule G."/>
            <person name="Ngan C.Y."/>
            <person name="Orejas M."/>
            <person name="Orosz E."/>
            <person name="Ouedraogo J.P."/>
            <person name="Overkamp K.M."/>
            <person name="Park H.-S."/>
            <person name="Perrone G."/>
            <person name="Piumi F."/>
            <person name="Punt P.J."/>
            <person name="Ram A.F."/>
            <person name="Ramon A."/>
            <person name="Rauscher S."/>
            <person name="Record E."/>
            <person name="Riano-Pachon D.M."/>
            <person name="Robert V."/>
            <person name="Roehrig J."/>
            <person name="Ruller R."/>
            <person name="Salamov A."/>
            <person name="Salih N.S."/>
            <person name="Samson R.A."/>
            <person name="Sandor E."/>
            <person name="Sanguinetti M."/>
            <person name="Schuetze T."/>
            <person name="Sepcic K."/>
            <person name="Shelest E."/>
            <person name="Sherlock G."/>
            <person name="Sophianopoulou V."/>
            <person name="Squina F.M."/>
            <person name="Sun H."/>
            <person name="Susca A."/>
            <person name="Todd R.B."/>
            <person name="Tsang A."/>
            <person name="Unkles S.E."/>
            <person name="van de Wiele N."/>
            <person name="van Rossen-Uffink D."/>
            <person name="Oliveira J.V."/>
            <person name="Vesth T.C."/>
            <person name="Visser J."/>
            <person name="Yu J.-H."/>
            <person name="Zhou M."/>
            <person name="Andersen M.R."/>
            <person name="Archer D.B."/>
            <person name="Baker S.E."/>
            <person name="Benoit I."/>
            <person name="Brakhage A.A."/>
            <person name="Braus G.H."/>
            <person name="Fischer R."/>
            <person name="Frisvad J.C."/>
            <person name="Goldman G.H."/>
            <person name="Houbraken J."/>
            <person name="Oakley B."/>
            <person name="Pocsi I."/>
            <person name="Scazzocchio C."/>
            <person name="Seiboth B."/>
            <person name="vanKuyk P.A."/>
            <person name="Wortman J."/>
            <person name="Dyer P.S."/>
            <person name="Grigoriev I.V."/>
        </authorList>
    </citation>
    <scope>NUCLEOTIDE SEQUENCE [LARGE SCALE GENOMIC DNA]</scope>
    <source>
        <strain evidence="3">CBS 106.47</strain>
    </source>
</reference>
<dbReference type="VEuPathDB" id="FungiDB:ASPFODRAFT_498787"/>
<sequence>MATDSSTNVVSESEYEPAQLRRNQVGKGGEMSSSLGLNNYVQGATTLIGGRPPRDRREGQTSRQALRRPAHQSSSGFPWAGRDTRRQVRLLTRSKVSTPYESAIFKDLTHPSEERPTCSFRYGLRLQLDLRVTSPVSSLLLPPPRPFPDQVEKADAVPLLPPLLLTYCRSLRSGRYLRLIDVLREGAIACFHLGR</sequence>
<feature type="region of interest" description="Disordered" evidence="1">
    <location>
        <begin position="1"/>
        <end position="80"/>
    </location>
</feature>
<dbReference type="EMBL" id="KV878238">
    <property type="protein sequence ID" value="OJZ89595.1"/>
    <property type="molecule type" value="Genomic_DNA"/>
</dbReference>
<gene>
    <name evidence="2" type="ORF">ASPFODRAFT_498787</name>
</gene>
<evidence type="ECO:0000256" key="1">
    <source>
        <dbReference type="SAM" id="MobiDB-lite"/>
    </source>
</evidence>
<name>A0A1M3TS83_ASPLC</name>